<organism evidence="3 4">
    <name type="scientific">Methylobacterium cerastii</name>
    <dbReference type="NCBI Taxonomy" id="932741"/>
    <lineage>
        <taxon>Bacteria</taxon>
        <taxon>Pseudomonadati</taxon>
        <taxon>Pseudomonadota</taxon>
        <taxon>Alphaproteobacteria</taxon>
        <taxon>Hyphomicrobiales</taxon>
        <taxon>Methylobacteriaceae</taxon>
        <taxon>Methylobacterium</taxon>
    </lineage>
</organism>
<gene>
    <name evidence="3" type="primary">neoD</name>
    <name evidence="3" type="ORF">AFCDBAGC_1365</name>
</gene>
<evidence type="ECO:0000313" key="4">
    <source>
        <dbReference type="Proteomes" id="UP001055117"/>
    </source>
</evidence>
<dbReference type="PANTHER" id="PTHR12526">
    <property type="entry name" value="GLYCOSYLTRANSFERASE"/>
    <property type="match status" value="1"/>
</dbReference>
<dbReference type="InterPro" id="IPR028098">
    <property type="entry name" value="Glyco_trans_4-like_N"/>
</dbReference>
<dbReference type="RefSeq" id="WP_147750523.1">
    <property type="nucleotide sequence ID" value="NZ_BPQG01000017.1"/>
</dbReference>
<dbReference type="CDD" id="cd03823">
    <property type="entry name" value="GT4_ExpE7-like"/>
    <property type="match status" value="1"/>
</dbReference>
<comment type="caution">
    <text evidence="3">The sequence shown here is derived from an EMBL/GenBank/DDBJ whole genome shotgun (WGS) entry which is preliminary data.</text>
</comment>
<feature type="domain" description="Glycosyl transferase family 1" evidence="1">
    <location>
        <begin position="219"/>
        <end position="369"/>
    </location>
</feature>
<keyword evidence="4" id="KW-1185">Reference proteome</keyword>
<evidence type="ECO:0000259" key="1">
    <source>
        <dbReference type="Pfam" id="PF00534"/>
    </source>
</evidence>
<proteinExistence type="predicted"/>
<dbReference type="SUPFAM" id="SSF53756">
    <property type="entry name" value="UDP-Glycosyltransferase/glycogen phosphorylase"/>
    <property type="match status" value="1"/>
</dbReference>
<dbReference type="Pfam" id="PF13579">
    <property type="entry name" value="Glyco_trans_4_4"/>
    <property type="match status" value="1"/>
</dbReference>
<sequence>MRILHITSLFQPEQVGGAELMVETLVRMQAGLGAQVGVACLSRRAQPPERSDAATIYRLGHGTPFHVLDWAEHGRLDRLRYKLAVQWDGRTLAAMEAAVRDFSPDVVNTHSLSELTPRIWPMLRRLGVPVVHTLHDFTSLCSNGAMVRDGRACQRQHAKCRAYALLHRVCQRPVEAVVGVGADILARHLAAGYFRDVPEALRQVIWNPIEAGSPPAPRALPSDGITFGYMGRIEASKGVDTLLEACRRLPPGGWRLRIAGRAADGLDRYVGLAAGLPVAFDGFVAPDAFLDRLDCLVVPPVWPEAFGRTVAEAYARGVPVIGTAVGGIAEQVGTSDPAWLVPPGDAEALAVAMARVVADPARLASGLGNAAAVTAGTRPQAVAARYLDLYRTLLSPEPALADGSRLQGSRRHAHPAS</sequence>
<feature type="domain" description="Glycosyltransferase subfamily 4-like N-terminal" evidence="2">
    <location>
        <begin position="16"/>
        <end position="193"/>
    </location>
</feature>
<dbReference type="EMBL" id="BPQG01000017">
    <property type="protein sequence ID" value="GJD43513.1"/>
    <property type="molecule type" value="Genomic_DNA"/>
</dbReference>
<evidence type="ECO:0000313" key="3">
    <source>
        <dbReference type="EMBL" id="GJD43513.1"/>
    </source>
</evidence>
<dbReference type="Pfam" id="PF00534">
    <property type="entry name" value="Glycos_transf_1"/>
    <property type="match status" value="1"/>
</dbReference>
<evidence type="ECO:0000259" key="2">
    <source>
        <dbReference type="Pfam" id="PF13579"/>
    </source>
</evidence>
<accession>A0ABQ4QEA3</accession>
<protein>
    <submittedName>
        <fullName evidence="3">2-deoxystreptamine N-acetyl-D-glucosaminyltransferase</fullName>
    </submittedName>
</protein>
<name>A0ABQ4QEA3_9HYPH</name>
<dbReference type="Gene3D" id="3.40.50.2000">
    <property type="entry name" value="Glycogen Phosphorylase B"/>
    <property type="match status" value="2"/>
</dbReference>
<reference evidence="3 4" key="1">
    <citation type="journal article" date="2021" name="Front. Microbiol.">
        <title>Comprehensive Comparative Genomics and Phenotyping of Methylobacterium Species.</title>
        <authorList>
            <person name="Alessa O."/>
            <person name="Ogura Y."/>
            <person name="Fujitani Y."/>
            <person name="Takami H."/>
            <person name="Hayashi T."/>
            <person name="Sahin N."/>
            <person name="Tani A."/>
        </authorList>
    </citation>
    <scope>NUCLEOTIDE SEQUENCE [LARGE SCALE GENOMIC DNA]</scope>
    <source>
        <strain evidence="3 4">DSM 23679</strain>
    </source>
</reference>
<dbReference type="Proteomes" id="UP001055117">
    <property type="component" value="Unassembled WGS sequence"/>
</dbReference>
<dbReference type="InterPro" id="IPR001296">
    <property type="entry name" value="Glyco_trans_1"/>
</dbReference>